<name>D8R6W4_SELML</name>
<dbReference type="InterPro" id="IPR029068">
    <property type="entry name" value="Glyas_Bleomycin-R_OHBP_Dase"/>
</dbReference>
<dbReference type="Gramene" id="EFJ31787">
    <property type="protein sequence ID" value="EFJ31787"/>
    <property type="gene ID" value="SELMODRAFT_439738"/>
</dbReference>
<dbReference type="OrthoDB" id="16820at2759"/>
<dbReference type="PROSITE" id="PS51819">
    <property type="entry name" value="VOC"/>
    <property type="match status" value="1"/>
</dbReference>
<dbReference type="Gene3D" id="3.10.180.10">
    <property type="entry name" value="2,3-Dihydroxybiphenyl 1,2-Dioxygenase, domain 1"/>
    <property type="match status" value="1"/>
</dbReference>
<dbReference type="HOGENOM" id="CLU_046006_12_1_1"/>
<dbReference type="AlphaFoldDB" id="D8R6W4"/>
<reference evidence="2 3" key="1">
    <citation type="journal article" date="2011" name="Science">
        <title>The Selaginella genome identifies genetic changes associated with the evolution of vascular plants.</title>
        <authorList>
            <person name="Banks J.A."/>
            <person name="Nishiyama T."/>
            <person name="Hasebe M."/>
            <person name="Bowman J.L."/>
            <person name="Gribskov M."/>
            <person name="dePamphilis C."/>
            <person name="Albert V.A."/>
            <person name="Aono N."/>
            <person name="Aoyama T."/>
            <person name="Ambrose B.A."/>
            <person name="Ashton N.W."/>
            <person name="Axtell M.J."/>
            <person name="Barker E."/>
            <person name="Barker M.S."/>
            <person name="Bennetzen J.L."/>
            <person name="Bonawitz N.D."/>
            <person name="Chapple C."/>
            <person name="Cheng C."/>
            <person name="Correa L.G."/>
            <person name="Dacre M."/>
            <person name="DeBarry J."/>
            <person name="Dreyer I."/>
            <person name="Elias M."/>
            <person name="Engstrom E.M."/>
            <person name="Estelle M."/>
            <person name="Feng L."/>
            <person name="Finet C."/>
            <person name="Floyd S.K."/>
            <person name="Frommer W.B."/>
            <person name="Fujita T."/>
            <person name="Gramzow L."/>
            <person name="Gutensohn M."/>
            <person name="Harholt J."/>
            <person name="Hattori M."/>
            <person name="Heyl A."/>
            <person name="Hirai T."/>
            <person name="Hiwatashi Y."/>
            <person name="Ishikawa M."/>
            <person name="Iwata M."/>
            <person name="Karol K.G."/>
            <person name="Koehler B."/>
            <person name="Kolukisaoglu U."/>
            <person name="Kubo M."/>
            <person name="Kurata T."/>
            <person name="Lalonde S."/>
            <person name="Li K."/>
            <person name="Li Y."/>
            <person name="Litt A."/>
            <person name="Lyons E."/>
            <person name="Manning G."/>
            <person name="Maruyama T."/>
            <person name="Michael T.P."/>
            <person name="Mikami K."/>
            <person name="Miyazaki S."/>
            <person name="Morinaga S."/>
            <person name="Murata T."/>
            <person name="Mueller-Roeber B."/>
            <person name="Nelson D.R."/>
            <person name="Obara M."/>
            <person name="Oguri Y."/>
            <person name="Olmstead R.G."/>
            <person name="Onodera N."/>
            <person name="Petersen B.L."/>
            <person name="Pils B."/>
            <person name="Prigge M."/>
            <person name="Rensing S.A."/>
            <person name="Riano-Pachon D.M."/>
            <person name="Roberts A.W."/>
            <person name="Sato Y."/>
            <person name="Scheller H.V."/>
            <person name="Schulz B."/>
            <person name="Schulz C."/>
            <person name="Shakirov E.V."/>
            <person name="Shibagaki N."/>
            <person name="Shinohara N."/>
            <person name="Shippen D.E."/>
            <person name="Soerensen I."/>
            <person name="Sotooka R."/>
            <person name="Sugimoto N."/>
            <person name="Sugita M."/>
            <person name="Sumikawa N."/>
            <person name="Tanurdzic M."/>
            <person name="Theissen G."/>
            <person name="Ulvskov P."/>
            <person name="Wakazuki S."/>
            <person name="Weng J.K."/>
            <person name="Willats W.W."/>
            <person name="Wipf D."/>
            <person name="Wolf P.G."/>
            <person name="Yang L."/>
            <person name="Zimmer A.D."/>
            <person name="Zhu Q."/>
            <person name="Mitros T."/>
            <person name="Hellsten U."/>
            <person name="Loque D."/>
            <person name="Otillar R."/>
            <person name="Salamov A."/>
            <person name="Schmutz J."/>
            <person name="Shapiro H."/>
            <person name="Lindquist E."/>
            <person name="Lucas S."/>
            <person name="Rokhsar D."/>
            <person name="Grigoriev I.V."/>
        </authorList>
    </citation>
    <scope>NUCLEOTIDE SEQUENCE [LARGE SCALE GENOMIC DNA]</scope>
</reference>
<dbReference type="InterPro" id="IPR004360">
    <property type="entry name" value="Glyas_Fos-R_dOase_dom"/>
</dbReference>
<protein>
    <recommendedName>
        <fullName evidence="1">VOC domain-containing protein</fullName>
    </recommendedName>
</protein>
<evidence type="ECO:0000313" key="3">
    <source>
        <dbReference type="Proteomes" id="UP000001514"/>
    </source>
</evidence>
<dbReference type="PANTHER" id="PTHR46142">
    <property type="match status" value="1"/>
</dbReference>
<dbReference type="OMA" id="MGIKYVR"/>
<dbReference type="Pfam" id="PF00903">
    <property type="entry name" value="Glyoxalase"/>
    <property type="match status" value="1"/>
</dbReference>
<dbReference type="CDD" id="cd07245">
    <property type="entry name" value="VOC_like"/>
    <property type="match status" value="1"/>
</dbReference>
<dbReference type="SUPFAM" id="SSF54593">
    <property type="entry name" value="Glyoxalase/Bleomycin resistance protein/Dihydroxybiphenyl dioxygenase"/>
    <property type="match status" value="1"/>
</dbReference>
<dbReference type="PANTHER" id="PTHR46142:SF3">
    <property type="entry name" value="F18B13.24 PROTEIN"/>
    <property type="match status" value="1"/>
</dbReference>
<evidence type="ECO:0000313" key="2">
    <source>
        <dbReference type="EMBL" id="EFJ31787.1"/>
    </source>
</evidence>
<dbReference type="FunCoup" id="D8R6W4">
    <property type="interactions" value="240"/>
</dbReference>
<dbReference type="InParanoid" id="D8R6W4"/>
<keyword evidence="3" id="KW-1185">Reference proteome</keyword>
<organism evidence="3">
    <name type="scientific">Selaginella moellendorffii</name>
    <name type="common">Spikemoss</name>
    <dbReference type="NCBI Taxonomy" id="88036"/>
    <lineage>
        <taxon>Eukaryota</taxon>
        <taxon>Viridiplantae</taxon>
        <taxon>Streptophyta</taxon>
        <taxon>Embryophyta</taxon>
        <taxon>Tracheophyta</taxon>
        <taxon>Lycopodiopsida</taxon>
        <taxon>Selaginellales</taxon>
        <taxon>Selaginellaceae</taxon>
        <taxon>Selaginella</taxon>
    </lineage>
</organism>
<dbReference type="KEGG" id="smo:SELMODRAFT_439738"/>
<sequence length="174" mass="19739">MAYKKWQSTPLPLASLNHISRNCSNVQESMDFYVNVLGFIPVKRPGALNFEGAWLYNYGIGIHLLQREPGITYTTNKSDQINTRADHISFQCEDIDLVEKKLVEAGSAFVRRVVEEAGIEVEQIFFHDPDGFMIEVCTCEKLPLEPLIGGNMTNIRSCLMPYMRTSAITTIEKF</sequence>
<evidence type="ECO:0000259" key="1">
    <source>
        <dbReference type="PROSITE" id="PS51819"/>
    </source>
</evidence>
<proteinExistence type="predicted"/>
<dbReference type="InterPro" id="IPR037523">
    <property type="entry name" value="VOC_core"/>
</dbReference>
<gene>
    <name evidence="2" type="ORF">SELMODRAFT_439738</name>
</gene>
<feature type="domain" description="VOC" evidence="1">
    <location>
        <begin position="15"/>
        <end position="139"/>
    </location>
</feature>
<dbReference type="Proteomes" id="UP000001514">
    <property type="component" value="Unassembled WGS sequence"/>
</dbReference>
<accession>D8R6W4</accession>
<dbReference type="eggNOG" id="ENOG502QS24">
    <property type="taxonomic scope" value="Eukaryota"/>
</dbReference>
<dbReference type="EMBL" id="GL377573">
    <property type="protein sequence ID" value="EFJ31787.1"/>
    <property type="molecule type" value="Genomic_DNA"/>
</dbReference>